<organism evidence="6 7">
    <name type="scientific">Legionella antarctica</name>
    <dbReference type="NCBI Taxonomy" id="2708020"/>
    <lineage>
        <taxon>Bacteria</taxon>
        <taxon>Pseudomonadati</taxon>
        <taxon>Pseudomonadota</taxon>
        <taxon>Gammaproteobacteria</taxon>
        <taxon>Legionellales</taxon>
        <taxon>Legionellaceae</taxon>
        <taxon>Legionella</taxon>
    </lineage>
</organism>
<proteinExistence type="inferred from homology"/>
<dbReference type="EMBL" id="AP022839">
    <property type="protein sequence ID" value="BCA95123.1"/>
    <property type="molecule type" value="Genomic_DNA"/>
</dbReference>
<evidence type="ECO:0000259" key="5">
    <source>
        <dbReference type="SMART" id="SM00062"/>
    </source>
</evidence>
<dbReference type="PANTHER" id="PTHR35936:SF19">
    <property type="entry name" value="AMINO-ACID-BINDING PROTEIN YXEM-RELATED"/>
    <property type="match status" value="1"/>
</dbReference>
<comment type="similarity">
    <text evidence="2 4">Belongs to the bacterial solute-binding protein 3 family.</text>
</comment>
<dbReference type="SMART" id="SM00062">
    <property type="entry name" value="PBPb"/>
    <property type="match status" value="1"/>
</dbReference>
<dbReference type="KEGG" id="lant:TUM19329_14840"/>
<accession>A0A6F8T4I8</accession>
<protein>
    <submittedName>
        <fullName evidence="6">Arginine ABC transporter substrate-binding protein</fullName>
    </submittedName>
</protein>
<dbReference type="Pfam" id="PF00497">
    <property type="entry name" value="SBP_bac_3"/>
    <property type="match status" value="1"/>
</dbReference>
<keyword evidence="3" id="KW-0732">Signal</keyword>
<dbReference type="Gene3D" id="3.40.190.10">
    <property type="entry name" value="Periplasmic binding protein-like II"/>
    <property type="match status" value="2"/>
</dbReference>
<gene>
    <name evidence="6" type="ORF">TUM19329_14840</name>
</gene>
<dbReference type="PROSITE" id="PS01039">
    <property type="entry name" value="SBP_BACTERIAL_3"/>
    <property type="match status" value="1"/>
</dbReference>
<keyword evidence="7" id="KW-1185">Reference proteome</keyword>
<evidence type="ECO:0000256" key="1">
    <source>
        <dbReference type="ARBA" id="ARBA00004196"/>
    </source>
</evidence>
<dbReference type="InterPro" id="IPR001638">
    <property type="entry name" value="Solute-binding_3/MltF_N"/>
</dbReference>
<feature type="domain" description="Solute-binding protein family 3/N-terminal" evidence="5">
    <location>
        <begin position="3"/>
        <end position="212"/>
    </location>
</feature>
<dbReference type="PANTHER" id="PTHR35936">
    <property type="entry name" value="MEMBRANE-BOUND LYTIC MUREIN TRANSGLYCOSYLASE F"/>
    <property type="match status" value="1"/>
</dbReference>
<dbReference type="Proteomes" id="UP000502894">
    <property type="component" value="Chromosome"/>
</dbReference>
<dbReference type="SUPFAM" id="SSF53850">
    <property type="entry name" value="Periplasmic binding protein-like II"/>
    <property type="match status" value="1"/>
</dbReference>
<dbReference type="GO" id="GO:0030313">
    <property type="term" value="C:cell envelope"/>
    <property type="evidence" value="ECO:0007669"/>
    <property type="project" value="UniProtKB-SubCell"/>
</dbReference>
<comment type="subcellular location">
    <subcellularLocation>
        <location evidence="1">Cell envelope</location>
    </subcellularLocation>
</comment>
<evidence type="ECO:0000256" key="3">
    <source>
        <dbReference type="ARBA" id="ARBA00022729"/>
    </source>
</evidence>
<dbReference type="CDD" id="cd13622">
    <property type="entry name" value="PBP2_Arg_3"/>
    <property type="match status" value="1"/>
</dbReference>
<evidence type="ECO:0000256" key="4">
    <source>
        <dbReference type="RuleBase" id="RU003744"/>
    </source>
</evidence>
<dbReference type="InterPro" id="IPR018313">
    <property type="entry name" value="SBP_3_CS"/>
</dbReference>
<evidence type="ECO:0000313" key="7">
    <source>
        <dbReference type="Proteomes" id="UP000502894"/>
    </source>
</evidence>
<evidence type="ECO:0000313" key="6">
    <source>
        <dbReference type="EMBL" id="BCA95123.1"/>
    </source>
</evidence>
<reference evidence="6" key="1">
    <citation type="journal article" date="2020" name="Microbiol. Resour. Announc.">
        <title>Complete Genome Sequence of Novel Psychrotolerant Legionella Strain TUM19329, Isolated from Antarctic Lake Sediment.</title>
        <authorList>
            <person name="Shimada S."/>
            <person name="Nakai R."/>
            <person name="Aoki K."/>
            <person name="Shimoeda N."/>
            <person name="Ohno G."/>
            <person name="Miyazaki Y."/>
            <person name="Kudoh S."/>
            <person name="Imura S."/>
            <person name="Watanabe K."/>
            <person name="Ishii Y."/>
            <person name="Tateda K."/>
        </authorList>
    </citation>
    <scope>NUCLEOTIDE SEQUENCE [LARGE SCALE GENOMIC DNA]</scope>
    <source>
        <strain evidence="6">TUM19329</strain>
    </source>
</reference>
<dbReference type="AlphaFoldDB" id="A0A6F8T4I8"/>
<evidence type="ECO:0000256" key="2">
    <source>
        <dbReference type="ARBA" id="ARBA00010333"/>
    </source>
</evidence>
<name>A0A6F8T4I8_9GAMM</name>
<sequence>MQGTNNESYGFDIDMMTSLCKIMNRTCDFRTMQFSELLSAVENRNIDAAVSYITITPERSKRVSFSNPYLLSYSRFLTKYPAKGVKPTFSLELLKNKKIGVATGTIFEEQINAMGIKNPIIKEYQSDELLVESLGQDKVDFVLVDNPTAIYWEANSSGKFYAIGPSFLYGNGVGIAVNSGARELLNAINNALLQYQKSPAYKRNYDKYILQF</sequence>